<feature type="non-terminal residue" evidence="4">
    <location>
        <position position="1"/>
    </location>
</feature>
<dbReference type="Proteomes" id="UP000663828">
    <property type="component" value="Unassembled WGS sequence"/>
</dbReference>
<feature type="coiled-coil region" evidence="2">
    <location>
        <begin position="540"/>
        <end position="588"/>
    </location>
</feature>
<feature type="coiled-coil region" evidence="2">
    <location>
        <begin position="331"/>
        <end position="511"/>
    </location>
</feature>
<feature type="region of interest" description="Disordered" evidence="3">
    <location>
        <begin position="1053"/>
        <end position="1152"/>
    </location>
</feature>
<feature type="region of interest" description="Disordered" evidence="3">
    <location>
        <begin position="1"/>
        <end position="22"/>
    </location>
</feature>
<dbReference type="GO" id="GO:0005856">
    <property type="term" value="C:cytoskeleton"/>
    <property type="evidence" value="ECO:0007669"/>
    <property type="project" value="TreeGrafter"/>
</dbReference>
<evidence type="ECO:0000313" key="5">
    <source>
        <dbReference type="Proteomes" id="UP000663828"/>
    </source>
</evidence>
<name>A0A816BME9_ADIRI</name>
<sequence length="1152" mass="135016">KWIEKKDPKPRVDDGPDVDERSYISPQAFQYIDRRPGKKSDDCKSEIDTRSFILEQNPNALAHLEREPRNLIEQTESGIDQRSYVNLTSFKYLEGIRDDAPKTSIHSSTDASIDTNSYVNPDAFSHLEAHERPVVNDNNDRGIDERSFVPVAAFRHLEFTGEHAYCFRMSYHSDGESSPNEDDNISENELDINDQEQNAFVTDDAFVELPNQQDYDDMKPIEAKPPIEINADEQMRHQSGTPAFRSLDELFKQGVLTGTRMAWLKSKYMDLQNALAQSRDAEARLRQEEQTYLSQIEKQKRVLEEGEAFPDKITTEVQQRRKDLLKYSNDLACTNDRLFDLEYKIKALEEDKRSLENEKARIPNQHEIDEKVKTLRQECDDLRRQIAQKKSEIKDQNVSLADKKKKINIATKQHEELQQTIETLETDHLQVTSRPGELLKQIDGFILQKDQTDHETDELEIRLKEQNELTAQLTEEIAKVKAATYKETKLVDQQNQQSERLNDEIRSVMNLIAFEEAKLTKGQIDERQSTEAVKSTVQMCRQVREQHQKFQKQKERLLRELKRAENQHRHAEDELASANMTVERLKLRFAALPIDDTSFDTQHENIKGEIDDICKASEKQDKQRIVNQSMLINAQKDHENILMQQSDYRRDAVSLAHFASVVSNEREQKCREKMKAKARLESALEEKQRKTNEIYEHQKRIVDLEIQLKEFATMYDIIKNERNKCVNSIQVNHQKANEMREKIKLLENEIEILRTKLSTLEKDLQKKNLLVVASVVERDREKHKVEKQRAYLRELNIQEQQQTLENRNYNNLIRFVRKEFAKLKEAYETSVIDRNERSVQLVERYNEEVVFQEKVNVQDTKLKNAYIESRSRDDEVRLLELQIQEERREIALSKKKLPVKRALDKELELYRICLESCQERLVELERALENPNDPARVRFLDGEDESPAVIMKKLEQLEQRLSTKEEQSLEKDLILEQVSRLIERLSTRADAGKDDTLSLAKKVNDLQNKIKDITRKMMATLSELAIHQADALKLQQEKNMKDVELRQYYARMEQGDPPSENIESEWQRSNELEERRKTERRTREDKEREMEHFILPGGVVTHAQPRPQRYAPDNDADIQIAKPYGSHAPFKPSEPGANMRHIRKPNPKPIEI</sequence>
<organism evidence="4 5">
    <name type="scientific">Adineta ricciae</name>
    <name type="common">Rotifer</name>
    <dbReference type="NCBI Taxonomy" id="249248"/>
    <lineage>
        <taxon>Eukaryota</taxon>
        <taxon>Metazoa</taxon>
        <taxon>Spiralia</taxon>
        <taxon>Gnathifera</taxon>
        <taxon>Rotifera</taxon>
        <taxon>Eurotatoria</taxon>
        <taxon>Bdelloidea</taxon>
        <taxon>Adinetida</taxon>
        <taxon>Adinetidae</taxon>
        <taxon>Adineta</taxon>
    </lineage>
</organism>
<evidence type="ECO:0000256" key="1">
    <source>
        <dbReference type="ARBA" id="ARBA00023054"/>
    </source>
</evidence>
<dbReference type="EMBL" id="CAJNOR010007052">
    <property type="protein sequence ID" value="CAF1609595.1"/>
    <property type="molecule type" value="Genomic_DNA"/>
</dbReference>
<dbReference type="AlphaFoldDB" id="A0A816BME9"/>
<protein>
    <submittedName>
        <fullName evidence="4">Uncharacterized protein</fullName>
    </submittedName>
</protein>
<evidence type="ECO:0000313" key="4">
    <source>
        <dbReference type="EMBL" id="CAF1609595.1"/>
    </source>
</evidence>
<comment type="caution">
    <text evidence="4">The sequence shown here is derived from an EMBL/GenBank/DDBJ whole genome shotgun (WGS) entry which is preliminary data.</text>
</comment>
<evidence type="ECO:0000256" key="2">
    <source>
        <dbReference type="SAM" id="Coils"/>
    </source>
</evidence>
<keyword evidence="5" id="KW-1185">Reference proteome</keyword>
<feature type="compositionally biased region" description="Basic and acidic residues" evidence="3">
    <location>
        <begin position="1065"/>
        <end position="1092"/>
    </location>
</feature>
<proteinExistence type="predicted"/>
<feature type="coiled-coil region" evidence="2">
    <location>
        <begin position="666"/>
        <end position="826"/>
    </location>
</feature>
<dbReference type="PANTHER" id="PTHR32083:SF34">
    <property type="entry name" value="COILED-COIL DOMAIN-CONTAINING PROTEIN 146"/>
    <property type="match status" value="1"/>
</dbReference>
<evidence type="ECO:0000256" key="3">
    <source>
        <dbReference type="SAM" id="MobiDB-lite"/>
    </source>
</evidence>
<dbReference type="PANTHER" id="PTHR32083">
    <property type="entry name" value="CILIA AND FLAGELLA-ASSOCIATED PROTEIN 58-RELATED"/>
    <property type="match status" value="1"/>
</dbReference>
<keyword evidence="1 2" id="KW-0175">Coiled coil</keyword>
<accession>A0A816BME9</accession>
<gene>
    <name evidence="4" type="ORF">XAT740_LOCUS48737</name>
</gene>
<reference evidence="4" key="1">
    <citation type="submission" date="2021-02" db="EMBL/GenBank/DDBJ databases">
        <authorList>
            <person name="Nowell W R."/>
        </authorList>
    </citation>
    <scope>NUCLEOTIDE SEQUENCE</scope>
</reference>